<keyword evidence="2" id="KW-1133">Transmembrane helix</keyword>
<name>A0A3N4K2G9_9PEZI</name>
<proteinExistence type="predicted"/>
<dbReference type="Proteomes" id="UP000276215">
    <property type="component" value="Unassembled WGS sequence"/>
</dbReference>
<keyword evidence="1" id="KW-0862">Zinc</keyword>
<dbReference type="Gene3D" id="4.10.60.10">
    <property type="entry name" value="Zinc finger, CCHC-type"/>
    <property type="match status" value="2"/>
</dbReference>
<organism evidence="4 5">
    <name type="scientific">Choiromyces venosus 120613-1</name>
    <dbReference type="NCBI Taxonomy" id="1336337"/>
    <lineage>
        <taxon>Eukaryota</taxon>
        <taxon>Fungi</taxon>
        <taxon>Dikarya</taxon>
        <taxon>Ascomycota</taxon>
        <taxon>Pezizomycotina</taxon>
        <taxon>Pezizomycetes</taxon>
        <taxon>Pezizales</taxon>
        <taxon>Tuberaceae</taxon>
        <taxon>Choiromyces</taxon>
    </lineage>
</organism>
<dbReference type="InterPro" id="IPR001878">
    <property type="entry name" value="Znf_CCHC"/>
</dbReference>
<dbReference type="PROSITE" id="PS50158">
    <property type="entry name" value="ZF_CCHC"/>
    <property type="match status" value="2"/>
</dbReference>
<protein>
    <recommendedName>
        <fullName evidence="3">CCHC-type domain-containing protein</fullName>
    </recommendedName>
</protein>
<gene>
    <name evidence="4" type="ORF">L873DRAFT_1787605</name>
</gene>
<evidence type="ECO:0000259" key="3">
    <source>
        <dbReference type="PROSITE" id="PS50158"/>
    </source>
</evidence>
<accession>A0A3N4K2G9</accession>
<evidence type="ECO:0000313" key="5">
    <source>
        <dbReference type="Proteomes" id="UP000276215"/>
    </source>
</evidence>
<dbReference type="GO" id="GO:0008270">
    <property type="term" value="F:zinc ion binding"/>
    <property type="evidence" value="ECO:0007669"/>
    <property type="project" value="UniProtKB-KW"/>
</dbReference>
<keyword evidence="1" id="KW-0863">Zinc-finger</keyword>
<keyword evidence="2" id="KW-0472">Membrane</keyword>
<dbReference type="Pfam" id="PF00098">
    <property type="entry name" value="zf-CCHC"/>
    <property type="match status" value="2"/>
</dbReference>
<dbReference type="PANTHER" id="PTHR23002">
    <property type="entry name" value="ZINC FINGER CCHC DOMAIN CONTAINING PROTEIN"/>
    <property type="match status" value="1"/>
</dbReference>
<evidence type="ECO:0000256" key="2">
    <source>
        <dbReference type="SAM" id="Phobius"/>
    </source>
</evidence>
<evidence type="ECO:0000313" key="4">
    <source>
        <dbReference type="EMBL" id="RPB02611.1"/>
    </source>
</evidence>
<dbReference type="EMBL" id="ML120367">
    <property type="protein sequence ID" value="RPB02611.1"/>
    <property type="molecule type" value="Genomic_DNA"/>
</dbReference>
<dbReference type="SUPFAM" id="SSF57756">
    <property type="entry name" value="Retrovirus zinc finger-like domains"/>
    <property type="match status" value="2"/>
</dbReference>
<dbReference type="AlphaFoldDB" id="A0A3N4K2G9"/>
<keyword evidence="1" id="KW-0479">Metal-binding</keyword>
<keyword evidence="5" id="KW-1185">Reference proteome</keyword>
<dbReference type="GO" id="GO:0003676">
    <property type="term" value="F:nucleic acid binding"/>
    <property type="evidence" value="ECO:0007669"/>
    <property type="project" value="InterPro"/>
</dbReference>
<dbReference type="SMART" id="SM00343">
    <property type="entry name" value="ZnF_C2HC"/>
    <property type="match status" value="2"/>
</dbReference>
<feature type="domain" description="CCHC-type" evidence="3">
    <location>
        <begin position="43"/>
        <end position="57"/>
    </location>
</feature>
<reference evidence="4 5" key="1">
    <citation type="journal article" date="2018" name="Nat. Ecol. Evol.">
        <title>Pezizomycetes genomes reveal the molecular basis of ectomycorrhizal truffle lifestyle.</title>
        <authorList>
            <person name="Murat C."/>
            <person name="Payen T."/>
            <person name="Noel B."/>
            <person name="Kuo A."/>
            <person name="Morin E."/>
            <person name="Chen J."/>
            <person name="Kohler A."/>
            <person name="Krizsan K."/>
            <person name="Balestrini R."/>
            <person name="Da Silva C."/>
            <person name="Montanini B."/>
            <person name="Hainaut M."/>
            <person name="Levati E."/>
            <person name="Barry K.W."/>
            <person name="Belfiori B."/>
            <person name="Cichocki N."/>
            <person name="Clum A."/>
            <person name="Dockter R.B."/>
            <person name="Fauchery L."/>
            <person name="Guy J."/>
            <person name="Iotti M."/>
            <person name="Le Tacon F."/>
            <person name="Lindquist E.A."/>
            <person name="Lipzen A."/>
            <person name="Malagnac F."/>
            <person name="Mello A."/>
            <person name="Molinier V."/>
            <person name="Miyauchi S."/>
            <person name="Poulain J."/>
            <person name="Riccioni C."/>
            <person name="Rubini A."/>
            <person name="Sitrit Y."/>
            <person name="Splivallo R."/>
            <person name="Traeger S."/>
            <person name="Wang M."/>
            <person name="Zifcakova L."/>
            <person name="Wipf D."/>
            <person name="Zambonelli A."/>
            <person name="Paolocci F."/>
            <person name="Nowrousian M."/>
            <person name="Ottonello S."/>
            <person name="Baldrian P."/>
            <person name="Spatafora J.W."/>
            <person name="Henrissat B."/>
            <person name="Nagy L.G."/>
            <person name="Aury J.M."/>
            <person name="Wincker P."/>
            <person name="Grigoriev I.V."/>
            <person name="Bonfante P."/>
            <person name="Martin F.M."/>
        </authorList>
    </citation>
    <scope>NUCLEOTIDE SEQUENCE [LARGE SCALE GENOMIC DNA]</scope>
    <source>
        <strain evidence="4 5">120613-1</strain>
    </source>
</reference>
<dbReference type="OrthoDB" id="3863715at2759"/>
<keyword evidence="2" id="KW-0812">Transmembrane</keyword>
<sequence length="145" mass="15461">MFQSLATTVGLDLGHLSRDCTNDHQATQQGGGFGGSSGGGAECYKCGKVGHIARQCPVNGPHTGGYGPQGQTRGQTCYSCGGYGIVLGPGFIFFVFGFMISRHLSRDCTQGQKCYNCGQIGHLSRECPSEQDRVCYKFVSQSFDV</sequence>
<feature type="transmembrane region" description="Helical" evidence="2">
    <location>
        <begin position="81"/>
        <end position="100"/>
    </location>
</feature>
<evidence type="ECO:0000256" key="1">
    <source>
        <dbReference type="PROSITE-ProRule" id="PRU00047"/>
    </source>
</evidence>
<feature type="domain" description="CCHC-type" evidence="3">
    <location>
        <begin position="113"/>
        <end position="129"/>
    </location>
</feature>
<dbReference type="STRING" id="1336337.A0A3N4K2G9"/>
<dbReference type="InterPro" id="IPR051714">
    <property type="entry name" value="Znf_CCHC_NABP"/>
</dbReference>
<dbReference type="InterPro" id="IPR036875">
    <property type="entry name" value="Znf_CCHC_sf"/>
</dbReference>